<evidence type="ECO:0000256" key="1">
    <source>
        <dbReference type="ARBA" id="ARBA00004651"/>
    </source>
</evidence>
<keyword evidence="9" id="KW-1185">Reference proteome</keyword>
<dbReference type="AlphaFoldDB" id="A0A9E8LYL0"/>
<comment type="subcellular location">
    <subcellularLocation>
        <location evidence="1 5">Cell membrane</location>
        <topology evidence="1 5">Multi-pass membrane protein</topology>
    </subcellularLocation>
    <subcellularLocation>
        <location evidence="6">Membrane</location>
        <topology evidence="6">Multi-pass membrane protein</topology>
    </subcellularLocation>
</comment>
<comment type="catalytic activity">
    <reaction evidence="5">
        <text>a quinone + NADH + 5 H(+)(in) = a quinol + NAD(+) + 4 H(+)(out)</text>
        <dbReference type="Rhea" id="RHEA:57888"/>
        <dbReference type="ChEBI" id="CHEBI:15378"/>
        <dbReference type="ChEBI" id="CHEBI:24646"/>
        <dbReference type="ChEBI" id="CHEBI:57540"/>
        <dbReference type="ChEBI" id="CHEBI:57945"/>
        <dbReference type="ChEBI" id="CHEBI:132124"/>
    </reaction>
</comment>
<dbReference type="RefSeq" id="WP_275420295.1">
    <property type="nucleotide sequence ID" value="NZ_CP106877.1"/>
</dbReference>
<dbReference type="HAMAP" id="MF_00445">
    <property type="entry name" value="NDH1_NuoN_1"/>
    <property type="match status" value="1"/>
</dbReference>
<evidence type="ECO:0000256" key="3">
    <source>
        <dbReference type="ARBA" id="ARBA00022989"/>
    </source>
</evidence>
<reference evidence="8" key="1">
    <citation type="submission" date="2022-09" db="EMBL/GenBank/DDBJ databases">
        <title>Complete Genomes of Fervidibacillus albus and Fervidibacillus halotolerans isolated from tidal flat sediments.</title>
        <authorList>
            <person name="Kwon K.K."/>
            <person name="Yang S.-H."/>
            <person name="Park M.J."/>
            <person name="Oh H.-M."/>
        </authorList>
    </citation>
    <scope>NUCLEOTIDE SEQUENCE</scope>
    <source>
        <strain evidence="8">MEBiC13594</strain>
    </source>
</reference>
<evidence type="ECO:0000256" key="4">
    <source>
        <dbReference type="ARBA" id="ARBA00023136"/>
    </source>
</evidence>
<keyword evidence="5" id="KW-0520">NAD</keyword>
<feature type="transmembrane region" description="Helical" evidence="5">
    <location>
        <begin position="14"/>
        <end position="31"/>
    </location>
</feature>
<dbReference type="KEGG" id="fhl:OE105_11385"/>
<dbReference type="InterPro" id="IPR010096">
    <property type="entry name" value="NADH-Q_OxRdtase_suN/2"/>
</dbReference>
<feature type="transmembrane region" description="Helical" evidence="5">
    <location>
        <begin position="108"/>
        <end position="124"/>
    </location>
</feature>
<feature type="transmembrane region" description="Helical" evidence="5">
    <location>
        <begin position="244"/>
        <end position="266"/>
    </location>
</feature>
<feature type="transmembrane region" description="Helical" evidence="5">
    <location>
        <begin position="130"/>
        <end position="148"/>
    </location>
</feature>
<accession>A0A9E8LYL0</accession>
<protein>
    <recommendedName>
        <fullName evidence="5">NADH-quinone oxidoreductase subunit N</fullName>
        <ecNumber evidence="5">7.1.1.-</ecNumber>
    </recommendedName>
    <alternativeName>
        <fullName evidence="5">NADH dehydrogenase I subunit N</fullName>
    </alternativeName>
    <alternativeName>
        <fullName evidence="5">NDH-1 subunit N</fullName>
    </alternativeName>
</protein>
<keyword evidence="5" id="KW-1003">Cell membrane</keyword>
<dbReference type="PANTHER" id="PTHR22773">
    <property type="entry name" value="NADH DEHYDROGENASE"/>
    <property type="match status" value="1"/>
</dbReference>
<name>A0A9E8LYL0_9BACI</name>
<dbReference type="GO" id="GO:0048038">
    <property type="term" value="F:quinone binding"/>
    <property type="evidence" value="ECO:0007669"/>
    <property type="project" value="UniProtKB-KW"/>
</dbReference>
<keyword evidence="4 5" id="KW-0472">Membrane</keyword>
<evidence type="ECO:0000259" key="7">
    <source>
        <dbReference type="Pfam" id="PF00361"/>
    </source>
</evidence>
<keyword evidence="5" id="KW-1278">Translocase</keyword>
<feature type="transmembrane region" description="Helical" evidence="5">
    <location>
        <begin position="417"/>
        <end position="437"/>
    </location>
</feature>
<keyword evidence="5" id="KW-0813">Transport</keyword>
<dbReference type="GO" id="GO:0042773">
    <property type="term" value="P:ATP synthesis coupled electron transport"/>
    <property type="evidence" value="ECO:0007669"/>
    <property type="project" value="InterPro"/>
</dbReference>
<gene>
    <name evidence="5" type="primary">nuoN</name>
    <name evidence="8" type="ORF">OE105_11385</name>
</gene>
<feature type="transmembrane region" description="Helical" evidence="5">
    <location>
        <begin position="78"/>
        <end position="96"/>
    </location>
</feature>
<keyword evidence="5" id="KW-0874">Quinone</keyword>
<dbReference type="EC" id="7.1.1.-" evidence="5"/>
<feature type="transmembrane region" description="Helical" evidence="5">
    <location>
        <begin position="338"/>
        <end position="359"/>
    </location>
</feature>
<feature type="domain" description="NADH:quinone oxidoreductase/Mrp antiporter transmembrane" evidence="7">
    <location>
        <begin position="127"/>
        <end position="421"/>
    </location>
</feature>
<feature type="transmembrane region" description="Helical" evidence="5">
    <location>
        <begin position="160"/>
        <end position="185"/>
    </location>
</feature>
<evidence type="ECO:0000313" key="8">
    <source>
        <dbReference type="EMBL" id="WAA12163.1"/>
    </source>
</evidence>
<sequence>MDFSYEWHVMTPEFSILMTIILIGILDVLLPKKIDRKWFGWLAVGGTFLSFGLFLTLLPLDRTSILFDTFIFDSFAKGFKFILLFGGTLLLLLAVGSKKEQGMEKYEMEFYVLLLTALFGGMMITSSNDLITLFIGLELVSVSSYVLVGMNKWSKKTNRAALTFLMNGSLATAITLFGMSYLYGIAGTTQLQTFLQHFSEVSNPATRYLYIIGFCFLFIGLSFKWTTMPFSLWAPDVYEGAQTIVTAFLSAFSKIIGLIMFFRLIFTVFSETVLDQHVMFSIFQNSLLILALLSMTFGNMMAIGQRNVKRLLAYSSIAHGGYMLAGIASFSAHSMEAVTYYFLVYSLITIGAFTIVSYITDGNEADEQTFTGLFKTTPLLAISLTIFFISLAGLPPTAGFIGKWKLLISIIDGGSPIHYVTAIGMIGMTIVSYAYYFRIMASMYFQYPNKEEKFSVRLPLVILLFLCIAVTFLIGLLPNFGTPTWI</sequence>
<dbReference type="EMBL" id="CP106877">
    <property type="protein sequence ID" value="WAA12163.1"/>
    <property type="molecule type" value="Genomic_DNA"/>
</dbReference>
<proteinExistence type="inferred from homology"/>
<dbReference type="GO" id="GO:0005886">
    <property type="term" value="C:plasma membrane"/>
    <property type="evidence" value="ECO:0007669"/>
    <property type="project" value="UniProtKB-SubCell"/>
</dbReference>
<keyword evidence="2 5" id="KW-0812">Transmembrane</keyword>
<organism evidence="8 9">
    <name type="scientific">Fervidibacillus halotolerans</name>
    <dbReference type="NCBI Taxonomy" id="2980027"/>
    <lineage>
        <taxon>Bacteria</taxon>
        <taxon>Bacillati</taxon>
        <taxon>Bacillota</taxon>
        <taxon>Bacilli</taxon>
        <taxon>Bacillales</taxon>
        <taxon>Bacillaceae</taxon>
        <taxon>Fervidibacillus</taxon>
    </lineage>
</organism>
<evidence type="ECO:0000256" key="5">
    <source>
        <dbReference type="HAMAP-Rule" id="MF_00445"/>
    </source>
</evidence>
<dbReference type="Pfam" id="PF00361">
    <property type="entry name" value="Proton_antipo_M"/>
    <property type="match status" value="1"/>
</dbReference>
<feature type="transmembrane region" description="Helical" evidence="5">
    <location>
        <begin position="38"/>
        <end position="58"/>
    </location>
</feature>
<dbReference type="InterPro" id="IPR001750">
    <property type="entry name" value="ND/Mrp_TM"/>
</dbReference>
<comment type="subunit">
    <text evidence="5">NDH-1 is composed of 14 different subunits. Subunits NuoA, H, J, K, L, M, N constitute the membrane sector of the complex.</text>
</comment>
<evidence type="ECO:0000256" key="6">
    <source>
        <dbReference type="RuleBase" id="RU000320"/>
    </source>
</evidence>
<dbReference type="GO" id="GO:0008137">
    <property type="term" value="F:NADH dehydrogenase (ubiquinone) activity"/>
    <property type="evidence" value="ECO:0007669"/>
    <property type="project" value="InterPro"/>
</dbReference>
<evidence type="ECO:0000256" key="2">
    <source>
        <dbReference type="ARBA" id="ARBA00022692"/>
    </source>
</evidence>
<feature type="transmembrane region" description="Helical" evidence="5">
    <location>
        <begin position="278"/>
        <end position="299"/>
    </location>
</feature>
<comment type="similarity">
    <text evidence="5">Belongs to the complex I subunit 2 family.</text>
</comment>
<dbReference type="NCBIfam" id="TIGR01770">
    <property type="entry name" value="NDH_I_N"/>
    <property type="match status" value="1"/>
</dbReference>
<dbReference type="GO" id="GO:0050136">
    <property type="term" value="F:NADH dehydrogenase (quinone) (non-electrogenic) activity"/>
    <property type="evidence" value="ECO:0007669"/>
    <property type="project" value="UniProtKB-UniRule"/>
</dbReference>
<dbReference type="Proteomes" id="UP001164726">
    <property type="component" value="Chromosome"/>
</dbReference>
<keyword evidence="3 5" id="KW-1133">Transmembrane helix</keyword>
<comment type="function">
    <text evidence="5">NDH-1 shuttles electrons from NADH, via FMN and iron-sulfur (Fe-S) centers, to quinones in the respiratory chain. The immediate electron acceptor for the enzyme in this species is believed to be a menaquinone. Couples the redox reaction to proton translocation (for every two electrons transferred, four hydrogen ions are translocated across the cytoplasmic membrane), and thus conserves the redox energy in a proton gradient.</text>
</comment>
<feature type="transmembrane region" description="Helical" evidence="5">
    <location>
        <begin position="311"/>
        <end position="332"/>
    </location>
</feature>
<feature type="transmembrane region" description="Helical" evidence="5">
    <location>
        <begin position="379"/>
        <end position="397"/>
    </location>
</feature>
<feature type="transmembrane region" description="Helical" evidence="5">
    <location>
        <begin position="205"/>
        <end position="223"/>
    </location>
</feature>
<feature type="transmembrane region" description="Helical" evidence="5">
    <location>
        <begin position="458"/>
        <end position="477"/>
    </location>
</feature>
<evidence type="ECO:0000313" key="9">
    <source>
        <dbReference type="Proteomes" id="UP001164726"/>
    </source>
</evidence>